<accession>A0ABP5U1C8</accession>
<dbReference type="EMBL" id="BAAARV010000066">
    <property type="protein sequence ID" value="GAA2367122.1"/>
    <property type="molecule type" value="Genomic_DNA"/>
</dbReference>
<keyword evidence="2" id="KW-1185">Reference proteome</keyword>
<evidence type="ECO:0000313" key="1">
    <source>
        <dbReference type="EMBL" id="GAA2367122.1"/>
    </source>
</evidence>
<keyword evidence="1" id="KW-0548">Nucleotidyltransferase</keyword>
<keyword evidence="1" id="KW-0808">Transferase</keyword>
<organism evidence="1 2">
    <name type="scientific">Dactylosporangium salmoneum</name>
    <dbReference type="NCBI Taxonomy" id="53361"/>
    <lineage>
        <taxon>Bacteria</taxon>
        <taxon>Bacillati</taxon>
        <taxon>Actinomycetota</taxon>
        <taxon>Actinomycetes</taxon>
        <taxon>Micromonosporales</taxon>
        <taxon>Micromonosporaceae</taxon>
        <taxon>Dactylosporangium</taxon>
    </lineage>
</organism>
<reference evidence="2" key="1">
    <citation type="journal article" date="2019" name="Int. J. Syst. Evol. Microbiol.">
        <title>The Global Catalogue of Microorganisms (GCM) 10K type strain sequencing project: providing services to taxonomists for standard genome sequencing and annotation.</title>
        <authorList>
            <consortium name="The Broad Institute Genomics Platform"/>
            <consortium name="The Broad Institute Genome Sequencing Center for Infectious Disease"/>
            <person name="Wu L."/>
            <person name="Ma J."/>
        </authorList>
    </citation>
    <scope>NUCLEOTIDE SEQUENCE [LARGE SCALE GENOMIC DNA]</scope>
    <source>
        <strain evidence="2">JCM 3272</strain>
    </source>
</reference>
<dbReference type="RefSeq" id="WP_344616510.1">
    <property type="nucleotide sequence ID" value="NZ_BAAARV010000066.1"/>
</dbReference>
<gene>
    <name evidence="1" type="ORF">GCM10010170_066240</name>
</gene>
<dbReference type="InterPro" id="IPR035985">
    <property type="entry name" value="Ubiquitin-activating_enz"/>
</dbReference>
<dbReference type="Proteomes" id="UP001501444">
    <property type="component" value="Unassembled WGS sequence"/>
</dbReference>
<protein>
    <submittedName>
        <fullName evidence="1">ThiF family adenylyltransferase</fullName>
    </submittedName>
</protein>
<name>A0ABP5U1C8_9ACTN</name>
<sequence length="353" mass="36989">MRPTLLPGLRRLWRDERTVQLGTDPATAIVLELNRPELARALDLLDGRHTVHTLVAEAEALGLDGSDVLDLIQALRSSGLLVGSHALLPTGLPGHVGARLTVEAAAIGLRLRAGDDARTPADVLRRRTAARVVVAGEGPLVAPLATALAGAGIGHVDPLVDGAATHGDVAVGGLARSDVSEPRTLATSSAIARIAPGVDVSSVRADNVDFLVRVGDRHPPGLARRGYRLHALPRLEVTVRLGTVLVGPLVRPAGSPCRTCLDLHRIDRDPAWPVMAAQLATAPPGGGEPCSVTTVMAGAAFAAEEVLAYLDGDPVRTEAALVEIPRAGETVRREWSAHPRCTCRRRRRPGSAS</sequence>
<dbReference type="Gene3D" id="3.40.50.720">
    <property type="entry name" value="NAD(P)-binding Rossmann-like Domain"/>
    <property type="match status" value="1"/>
</dbReference>
<dbReference type="GO" id="GO:0016779">
    <property type="term" value="F:nucleotidyltransferase activity"/>
    <property type="evidence" value="ECO:0007669"/>
    <property type="project" value="UniProtKB-KW"/>
</dbReference>
<proteinExistence type="predicted"/>
<dbReference type="SUPFAM" id="SSF69572">
    <property type="entry name" value="Activating enzymes of the ubiquitin-like proteins"/>
    <property type="match status" value="1"/>
</dbReference>
<evidence type="ECO:0000313" key="2">
    <source>
        <dbReference type="Proteomes" id="UP001501444"/>
    </source>
</evidence>
<comment type="caution">
    <text evidence="1">The sequence shown here is derived from an EMBL/GenBank/DDBJ whole genome shotgun (WGS) entry which is preliminary data.</text>
</comment>